<gene>
    <name evidence="7" type="ORF">BJF93_02915</name>
</gene>
<sequence length="320" mass="34170">MTFRLLLRAIMIVAVIAALYLLVRTLREYSLDEILDALRAIPVSHLLASLGFAACSYLCLSCFDAMGVRYAGKRLAFHRTLLASFVSLSIGHNVGVAALSSGAVRYRYYARWGLTAEDVAKIVLFCGVTVALGLMTLGSLGLFLRPQEAVQMTGLSTQTVFLLGIASLLLPLVYLGLAATLRKPLQLRSWSFTMPSLPLAAGQVLIGTLNFAFVAASLHQMLSAFSDANYLKVAAVSIIANVAAIISHVPGGIGVLEATVAHILPGAQSVAAVIAFRVVYYFIPLAIGLPLLIGSEMLIRKGEKTKPRHDEAPEGHAHPA</sequence>
<evidence type="ECO:0000256" key="1">
    <source>
        <dbReference type="ARBA" id="ARBA00004651"/>
    </source>
</evidence>
<organism evidence="7 8">
    <name type="scientific">Xaviernesmea oryzae</name>
    <dbReference type="NCBI Taxonomy" id="464029"/>
    <lineage>
        <taxon>Bacteria</taxon>
        <taxon>Pseudomonadati</taxon>
        <taxon>Pseudomonadota</taxon>
        <taxon>Alphaproteobacteria</taxon>
        <taxon>Hyphomicrobiales</taxon>
        <taxon>Rhizobiaceae</taxon>
        <taxon>Rhizobium/Agrobacterium group</taxon>
        <taxon>Xaviernesmea</taxon>
    </lineage>
</organism>
<proteinExistence type="predicted"/>
<dbReference type="GO" id="GO:0005886">
    <property type="term" value="C:plasma membrane"/>
    <property type="evidence" value="ECO:0007669"/>
    <property type="project" value="UniProtKB-SubCell"/>
</dbReference>
<evidence type="ECO:0000256" key="2">
    <source>
        <dbReference type="ARBA" id="ARBA00022475"/>
    </source>
</evidence>
<evidence type="ECO:0000313" key="7">
    <source>
        <dbReference type="EMBL" id="OLP61027.1"/>
    </source>
</evidence>
<feature type="transmembrane region" description="Helical" evidence="6">
    <location>
        <begin position="269"/>
        <end position="293"/>
    </location>
</feature>
<reference evidence="7 8" key="1">
    <citation type="submission" date="2016-09" db="EMBL/GenBank/DDBJ databases">
        <title>Rhizobium sp. nov., a novel species isolated from the rice rhizosphere.</title>
        <authorList>
            <person name="Zhao J."/>
            <person name="Zhang X."/>
        </authorList>
    </citation>
    <scope>NUCLEOTIDE SEQUENCE [LARGE SCALE GENOMIC DNA]</scope>
    <source>
        <strain evidence="7 8">1.7048</strain>
    </source>
</reference>
<dbReference type="Pfam" id="PF03706">
    <property type="entry name" value="LPG_synthase_TM"/>
    <property type="match status" value="1"/>
</dbReference>
<evidence type="ECO:0000256" key="6">
    <source>
        <dbReference type="SAM" id="Phobius"/>
    </source>
</evidence>
<name>A0A1Q9AZ97_9HYPH</name>
<evidence type="ECO:0000256" key="5">
    <source>
        <dbReference type="ARBA" id="ARBA00023136"/>
    </source>
</evidence>
<evidence type="ECO:0000313" key="8">
    <source>
        <dbReference type="Proteomes" id="UP000186364"/>
    </source>
</evidence>
<protein>
    <submittedName>
        <fullName evidence="7">Uncharacterized protein</fullName>
    </submittedName>
</protein>
<feature type="transmembrane region" description="Helical" evidence="6">
    <location>
        <begin position="81"/>
        <end position="102"/>
    </location>
</feature>
<comment type="subcellular location">
    <subcellularLocation>
        <location evidence="1">Cell membrane</location>
        <topology evidence="1">Multi-pass membrane protein</topology>
    </subcellularLocation>
</comment>
<dbReference type="PANTHER" id="PTHR39087:SF2">
    <property type="entry name" value="UPF0104 MEMBRANE PROTEIN MJ1595"/>
    <property type="match status" value="1"/>
</dbReference>
<feature type="transmembrane region" description="Helical" evidence="6">
    <location>
        <begin position="43"/>
        <end position="60"/>
    </location>
</feature>
<feature type="transmembrane region" description="Helical" evidence="6">
    <location>
        <begin position="155"/>
        <end position="177"/>
    </location>
</feature>
<evidence type="ECO:0000256" key="3">
    <source>
        <dbReference type="ARBA" id="ARBA00022692"/>
    </source>
</evidence>
<feature type="transmembrane region" description="Helical" evidence="6">
    <location>
        <begin position="122"/>
        <end position="143"/>
    </location>
</feature>
<dbReference type="RefSeq" id="WP_075626919.1">
    <property type="nucleotide sequence ID" value="NZ_FOAM01000006.1"/>
</dbReference>
<keyword evidence="2" id="KW-1003">Cell membrane</keyword>
<dbReference type="InterPro" id="IPR022791">
    <property type="entry name" value="L-PG_synthase/AglD"/>
</dbReference>
<dbReference type="PANTHER" id="PTHR39087">
    <property type="entry name" value="UPF0104 MEMBRANE PROTEIN MJ1595"/>
    <property type="match status" value="1"/>
</dbReference>
<comment type="caution">
    <text evidence="7">The sequence shown here is derived from an EMBL/GenBank/DDBJ whole genome shotgun (WGS) entry which is preliminary data.</text>
</comment>
<keyword evidence="8" id="KW-1185">Reference proteome</keyword>
<keyword evidence="4 6" id="KW-1133">Transmembrane helix</keyword>
<accession>A0A1Q9AZ97</accession>
<dbReference type="AlphaFoldDB" id="A0A1Q9AZ97"/>
<dbReference type="EMBL" id="MKIP01000034">
    <property type="protein sequence ID" value="OLP61027.1"/>
    <property type="molecule type" value="Genomic_DNA"/>
</dbReference>
<dbReference type="Proteomes" id="UP000186364">
    <property type="component" value="Unassembled WGS sequence"/>
</dbReference>
<keyword evidence="3 6" id="KW-0812">Transmembrane</keyword>
<feature type="transmembrane region" description="Helical" evidence="6">
    <location>
        <begin position="230"/>
        <end position="249"/>
    </location>
</feature>
<feature type="transmembrane region" description="Helical" evidence="6">
    <location>
        <begin position="197"/>
        <end position="218"/>
    </location>
</feature>
<keyword evidence="5 6" id="KW-0472">Membrane</keyword>
<feature type="transmembrane region" description="Helical" evidence="6">
    <location>
        <begin position="5"/>
        <end position="23"/>
    </location>
</feature>
<evidence type="ECO:0000256" key="4">
    <source>
        <dbReference type="ARBA" id="ARBA00022989"/>
    </source>
</evidence>